<name>A0ABV8ZUT9_9NEIS</name>
<dbReference type="InterPro" id="IPR011008">
    <property type="entry name" value="Dimeric_a/b-barrel"/>
</dbReference>
<sequence>MTTLPLTSIAVLKAKPGQRDALREALTALVEPTRREAGNLDYTLFELTDEPGSFYMREAFVSRSALDEHLAAPYFQAFEKRFDELLAEPIKLIFLDKVA</sequence>
<gene>
    <name evidence="2" type="ORF">ACFO0R_12905</name>
</gene>
<dbReference type="InterPro" id="IPR007138">
    <property type="entry name" value="ABM_dom"/>
</dbReference>
<organism evidence="2 3">
    <name type="scientific">Chromobacterium aquaticum</name>
    <dbReference type="NCBI Taxonomy" id="467180"/>
    <lineage>
        <taxon>Bacteria</taxon>
        <taxon>Pseudomonadati</taxon>
        <taxon>Pseudomonadota</taxon>
        <taxon>Betaproteobacteria</taxon>
        <taxon>Neisseriales</taxon>
        <taxon>Chromobacteriaceae</taxon>
        <taxon>Chromobacterium</taxon>
    </lineage>
</organism>
<dbReference type="EMBL" id="JBHSEK010000007">
    <property type="protein sequence ID" value="MFC4490516.1"/>
    <property type="molecule type" value="Genomic_DNA"/>
</dbReference>
<evidence type="ECO:0000313" key="3">
    <source>
        <dbReference type="Proteomes" id="UP001595999"/>
    </source>
</evidence>
<dbReference type="PANTHER" id="PTHR33336:SF3">
    <property type="entry name" value="ABM DOMAIN-CONTAINING PROTEIN"/>
    <property type="match status" value="1"/>
</dbReference>
<comment type="caution">
    <text evidence="2">The sequence shown here is derived from an EMBL/GenBank/DDBJ whole genome shotgun (WGS) entry which is preliminary data.</text>
</comment>
<dbReference type="EC" id="1.-.-.-" evidence="2"/>
<dbReference type="Gene3D" id="3.30.70.100">
    <property type="match status" value="1"/>
</dbReference>
<dbReference type="PANTHER" id="PTHR33336">
    <property type="entry name" value="QUINOL MONOOXYGENASE YGIN-RELATED"/>
    <property type="match status" value="1"/>
</dbReference>
<accession>A0ABV8ZUT9</accession>
<keyword evidence="3" id="KW-1185">Reference proteome</keyword>
<dbReference type="SUPFAM" id="SSF54909">
    <property type="entry name" value="Dimeric alpha+beta barrel"/>
    <property type="match status" value="1"/>
</dbReference>
<feature type="domain" description="ABM" evidence="1">
    <location>
        <begin position="6"/>
        <end position="94"/>
    </location>
</feature>
<proteinExistence type="predicted"/>
<dbReference type="GO" id="GO:0004497">
    <property type="term" value="F:monooxygenase activity"/>
    <property type="evidence" value="ECO:0007669"/>
    <property type="project" value="UniProtKB-KW"/>
</dbReference>
<dbReference type="RefSeq" id="WP_231463940.1">
    <property type="nucleotide sequence ID" value="NZ_JAJOHW010000114.1"/>
</dbReference>
<dbReference type="Proteomes" id="UP001595999">
    <property type="component" value="Unassembled WGS sequence"/>
</dbReference>
<keyword evidence="2" id="KW-0503">Monooxygenase</keyword>
<evidence type="ECO:0000313" key="2">
    <source>
        <dbReference type="EMBL" id="MFC4490516.1"/>
    </source>
</evidence>
<dbReference type="PROSITE" id="PS51725">
    <property type="entry name" value="ABM"/>
    <property type="match status" value="1"/>
</dbReference>
<protein>
    <submittedName>
        <fullName evidence="2">Quinol monooxygenase</fullName>
        <ecNumber evidence="2">1.-.-.-</ecNumber>
    </submittedName>
</protein>
<dbReference type="InterPro" id="IPR050744">
    <property type="entry name" value="AI-2_Isomerase_LsrG"/>
</dbReference>
<keyword evidence="2" id="KW-0560">Oxidoreductase</keyword>
<reference evidence="3" key="1">
    <citation type="journal article" date="2019" name="Int. J. Syst. Evol. Microbiol.">
        <title>The Global Catalogue of Microorganisms (GCM) 10K type strain sequencing project: providing services to taxonomists for standard genome sequencing and annotation.</title>
        <authorList>
            <consortium name="The Broad Institute Genomics Platform"/>
            <consortium name="The Broad Institute Genome Sequencing Center for Infectious Disease"/>
            <person name="Wu L."/>
            <person name="Ma J."/>
        </authorList>
    </citation>
    <scope>NUCLEOTIDE SEQUENCE [LARGE SCALE GENOMIC DNA]</scope>
    <source>
        <strain evidence="3">CGMCC 4.7608</strain>
    </source>
</reference>
<evidence type="ECO:0000259" key="1">
    <source>
        <dbReference type="PROSITE" id="PS51725"/>
    </source>
</evidence>
<dbReference type="Pfam" id="PF03992">
    <property type="entry name" value="ABM"/>
    <property type="match status" value="1"/>
</dbReference>